<dbReference type="GO" id="GO:0005524">
    <property type="term" value="F:ATP binding"/>
    <property type="evidence" value="ECO:0007669"/>
    <property type="project" value="UniProtKB-KW"/>
</dbReference>
<keyword evidence="1" id="KW-0547">Nucleotide-binding</keyword>
<dbReference type="InterPro" id="IPR036890">
    <property type="entry name" value="HATPase_C_sf"/>
</dbReference>
<dbReference type="Gene3D" id="3.30.450.20">
    <property type="entry name" value="PAS domain"/>
    <property type="match status" value="2"/>
</dbReference>
<reference evidence="1 2" key="1">
    <citation type="submission" date="2024-09" db="EMBL/GenBank/DDBJ databases">
        <authorList>
            <person name="Lee S.D."/>
        </authorList>
    </citation>
    <scope>NUCLEOTIDE SEQUENCE [LARGE SCALE GENOMIC DNA]</scope>
    <source>
        <strain evidence="1 2">N1-1</strain>
    </source>
</reference>
<dbReference type="SUPFAM" id="SSF103190">
    <property type="entry name" value="Sensory domain-like"/>
    <property type="match status" value="1"/>
</dbReference>
<dbReference type="PROSITE" id="PS50109">
    <property type="entry name" value="HIS_KIN"/>
    <property type="match status" value="1"/>
</dbReference>
<dbReference type="Gene3D" id="3.30.565.10">
    <property type="entry name" value="Histidine kinase-like ATPase, C-terminal domain"/>
    <property type="match status" value="1"/>
</dbReference>
<dbReference type="SMART" id="SM00091">
    <property type="entry name" value="PAS"/>
    <property type="match status" value="1"/>
</dbReference>
<name>A0ABV6VCU1_9ACTN</name>
<sequence>MPRPHPYRSLRVRASRLSIAVQVLLLQLGTVALLTVGGTATAIEVAHSGQTAHARTETLALAETFADAPGIAADVTGPDPSAHLQSTSLAVQHATAVDFIVVMSPTGIRYTHPTPGEIGKHYLGDTAPALAGHPFTETYTGTLGPSVRSVAPIYGPGHRVVGLVSVGITLERLSATAHRELPLILAIAAGAVAVVGLGTWGLARRLDKQTLGLGPQEITRLYQHHDAVLHAMHEGLLVLDRQRTVLLANDEAVRLLGLDRDPTGRGVADLGLDAALVRLLGSGLEAHDEAYVAEDRVLAVNQSPARRDGRTLGTVVTLRDHTELRALAGELDSARGFAEVLSATAHEAANRLHTVVTLIELDRPADAVRFATAELAASQQLVDRLMSAVGDPAVAALLLGKVSQAAERGVEVTVSDDTAAPQLPFETRDLVTIIGNLIDNAVEAVLAAPAPRRVSVSLRVGDSDEDVSEGDLLVRVADSGAGIDPDRIEDLFTRGWTTKNEAGHGIGLALVRQTVARNRGTIEADRDRTLGGAALAVRLPTPRRGAVPAGRPE</sequence>
<proteinExistence type="predicted"/>
<dbReference type="SMART" id="SM00387">
    <property type="entry name" value="HATPase_c"/>
    <property type="match status" value="1"/>
</dbReference>
<keyword evidence="2" id="KW-1185">Reference proteome</keyword>
<dbReference type="InterPro" id="IPR003594">
    <property type="entry name" value="HATPase_dom"/>
</dbReference>
<dbReference type="InterPro" id="IPR000014">
    <property type="entry name" value="PAS"/>
</dbReference>
<dbReference type="SUPFAM" id="SSF55785">
    <property type="entry name" value="PYP-like sensor domain (PAS domain)"/>
    <property type="match status" value="1"/>
</dbReference>
<dbReference type="Pfam" id="PF17203">
    <property type="entry name" value="sCache_3_2"/>
    <property type="match status" value="1"/>
</dbReference>
<dbReference type="EMBL" id="JBHEZX010000008">
    <property type="protein sequence ID" value="MFC1411493.1"/>
    <property type="molecule type" value="Genomic_DNA"/>
</dbReference>
<evidence type="ECO:0000313" key="2">
    <source>
        <dbReference type="Proteomes" id="UP001592582"/>
    </source>
</evidence>
<dbReference type="PANTHER" id="PTHR43547:SF10">
    <property type="entry name" value="SENSOR HISTIDINE KINASE DCUS"/>
    <property type="match status" value="1"/>
</dbReference>
<dbReference type="CDD" id="cd00130">
    <property type="entry name" value="PAS"/>
    <property type="match status" value="1"/>
</dbReference>
<dbReference type="Pfam" id="PF02518">
    <property type="entry name" value="HATPase_c"/>
    <property type="match status" value="1"/>
</dbReference>
<keyword evidence="1" id="KW-0067">ATP-binding</keyword>
<evidence type="ECO:0000313" key="1">
    <source>
        <dbReference type="EMBL" id="MFC1411493.1"/>
    </source>
</evidence>
<dbReference type="InterPro" id="IPR005467">
    <property type="entry name" value="His_kinase_dom"/>
</dbReference>
<dbReference type="InterPro" id="IPR029151">
    <property type="entry name" value="Sensor-like_sf"/>
</dbReference>
<dbReference type="PANTHER" id="PTHR43547">
    <property type="entry name" value="TWO-COMPONENT HISTIDINE KINASE"/>
    <property type="match status" value="1"/>
</dbReference>
<dbReference type="Pfam" id="PF13188">
    <property type="entry name" value="PAS_8"/>
    <property type="match status" value="1"/>
</dbReference>
<dbReference type="InterPro" id="IPR035965">
    <property type="entry name" value="PAS-like_dom_sf"/>
</dbReference>
<accession>A0ABV6VCU1</accession>
<comment type="caution">
    <text evidence="1">The sequence shown here is derived from an EMBL/GenBank/DDBJ whole genome shotgun (WGS) entry which is preliminary data.</text>
</comment>
<dbReference type="InterPro" id="IPR033463">
    <property type="entry name" value="sCache_3"/>
</dbReference>
<dbReference type="Proteomes" id="UP001592582">
    <property type="component" value="Unassembled WGS sequence"/>
</dbReference>
<gene>
    <name evidence="1" type="ORF">ACEZDG_19695</name>
</gene>
<dbReference type="PRINTS" id="PR00344">
    <property type="entry name" value="BCTRLSENSOR"/>
</dbReference>
<dbReference type="InterPro" id="IPR004358">
    <property type="entry name" value="Sig_transdc_His_kin-like_C"/>
</dbReference>
<organism evidence="1 2">
    <name type="scientific">Streptacidiphilus alkalitolerans</name>
    <dbReference type="NCBI Taxonomy" id="3342712"/>
    <lineage>
        <taxon>Bacteria</taxon>
        <taxon>Bacillati</taxon>
        <taxon>Actinomycetota</taxon>
        <taxon>Actinomycetes</taxon>
        <taxon>Kitasatosporales</taxon>
        <taxon>Streptomycetaceae</taxon>
        <taxon>Streptacidiphilus</taxon>
    </lineage>
</organism>
<protein>
    <submittedName>
        <fullName evidence="1">ATP-binding protein</fullName>
    </submittedName>
</protein>
<dbReference type="SUPFAM" id="SSF55874">
    <property type="entry name" value="ATPase domain of HSP90 chaperone/DNA topoisomerase II/histidine kinase"/>
    <property type="match status" value="1"/>
</dbReference>